<sequence length="104" mass="11775">MQDKSKFLKTAIEASNIAGKITTNYFNKGFSVQVKKDNSPVTIADKEAETAIREHMHKAFPNHGFLGEEQGRNTTDSEYTWIIDPIDGTKNFTHKLPFWARGIC</sequence>
<dbReference type="InterPro" id="IPR000760">
    <property type="entry name" value="Inositol_monophosphatase-like"/>
</dbReference>
<comment type="caution">
    <text evidence="5">The sequence shown here is derived from an EMBL/GenBank/DDBJ whole genome shotgun (WGS) entry which is preliminary data.</text>
</comment>
<gene>
    <name evidence="5" type="ORF">COW99_05215</name>
</gene>
<dbReference type="PANTHER" id="PTHR20854:SF4">
    <property type="entry name" value="INOSITOL-1-MONOPHOSPHATASE-RELATED"/>
    <property type="match status" value="1"/>
</dbReference>
<comment type="cofactor">
    <cofactor evidence="4">
        <name>Mg(2+)</name>
        <dbReference type="ChEBI" id="CHEBI:18420"/>
    </cofactor>
</comment>
<dbReference type="AlphaFoldDB" id="A0A2H0BU77"/>
<dbReference type="EMBL" id="PCTA01000033">
    <property type="protein sequence ID" value="PIP61164.1"/>
    <property type="molecule type" value="Genomic_DNA"/>
</dbReference>
<feature type="binding site" evidence="4">
    <location>
        <position position="86"/>
    </location>
    <ligand>
        <name>Mg(2+)</name>
        <dbReference type="ChEBI" id="CHEBI:18420"/>
        <label>1</label>
        <note>catalytic</note>
    </ligand>
</feature>
<dbReference type="Proteomes" id="UP000231246">
    <property type="component" value="Unassembled WGS sequence"/>
</dbReference>
<reference evidence="5 6" key="1">
    <citation type="submission" date="2017-09" db="EMBL/GenBank/DDBJ databases">
        <title>Depth-based differentiation of microbial function through sediment-hosted aquifers and enrichment of novel symbionts in the deep terrestrial subsurface.</title>
        <authorList>
            <person name="Probst A.J."/>
            <person name="Ladd B."/>
            <person name="Jarett J.K."/>
            <person name="Geller-Mcgrath D.E."/>
            <person name="Sieber C.M."/>
            <person name="Emerson J.B."/>
            <person name="Anantharaman K."/>
            <person name="Thomas B.C."/>
            <person name="Malmstrom R."/>
            <person name="Stieglmeier M."/>
            <person name="Klingl A."/>
            <person name="Woyke T."/>
            <person name="Ryan C.M."/>
            <person name="Banfield J.F."/>
        </authorList>
    </citation>
    <scope>NUCLEOTIDE SEQUENCE [LARGE SCALE GENOMIC DNA]</scope>
    <source>
        <strain evidence="5">CG22_combo_CG10-13_8_21_14_all_38_20</strain>
    </source>
</reference>
<keyword evidence="1 4" id="KW-0479">Metal-binding</keyword>
<dbReference type="Gene3D" id="3.30.540.10">
    <property type="entry name" value="Fructose-1,6-Bisphosphatase, subunit A, domain 1"/>
    <property type="match status" value="1"/>
</dbReference>
<dbReference type="GO" id="GO:0006020">
    <property type="term" value="P:inositol metabolic process"/>
    <property type="evidence" value="ECO:0007669"/>
    <property type="project" value="TreeGrafter"/>
</dbReference>
<evidence type="ECO:0000256" key="4">
    <source>
        <dbReference type="PIRSR" id="PIRSR600760-2"/>
    </source>
</evidence>
<evidence type="ECO:0000256" key="3">
    <source>
        <dbReference type="ARBA" id="ARBA00022842"/>
    </source>
</evidence>
<dbReference type="PANTHER" id="PTHR20854">
    <property type="entry name" value="INOSITOL MONOPHOSPHATASE"/>
    <property type="match status" value="1"/>
</dbReference>
<protein>
    <recommendedName>
        <fullName evidence="7">Inositol monophosphatase</fullName>
    </recommendedName>
</protein>
<evidence type="ECO:0008006" key="7">
    <source>
        <dbReference type="Google" id="ProtNLM"/>
    </source>
</evidence>
<organism evidence="5 6">
    <name type="scientific">Candidatus Roizmanbacteria bacterium CG22_combo_CG10-13_8_21_14_all_38_20</name>
    <dbReference type="NCBI Taxonomy" id="1974862"/>
    <lineage>
        <taxon>Bacteria</taxon>
        <taxon>Candidatus Roizmaniibacteriota</taxon>
    </lineage>
</organism>
<dbReference type="Pfam" id="PF00459">
    <property type="entry name" value="Inositol_P"/>
    <property type="match status" value="1"/>
</dbReference>
<dbReference type="InterPro" id="IPR020583">
    <property type="entry name" value="Inositol_monoP_metal-BS"/>
</dbReference>
<name>A0A2H0BU77_9BACT</name>
<evidence type="ECO:0000313" key="6">
    <source>
        <dbReference type="Proteomes" id="UP000231246"/>
    </source>
</evidence>
<dbReference type="PROSITE" id="PS00629">
    <property type="entry name" value="IMP_1"/>
    <property type="match status" value="1"/>
</dbReference>
<evidence type="ECO:0000313" key="5">
    <source>
        <dbReference type="EMBL" id="PIP61164.1"/>
    </source>
</evidence>
<feature type="binding site" evidence="4">
    <location>
        <position position="68"/>
    </location>
    <ligand>
        <name>Mg(2+)</name>
        <dbReference type="ChEBI" id="CHEBI:18420"/>
        <label>1</label>
        <note>catalytic</note>
    </ligand>
</feature>
<dbReference type="GO" id="GO:0007165">
    <property type="term" value="P:signal transduction"/>
    <property type="evidence" value="ECO:0007669"/>
    <property type="project" value="TreeGrafter"/>
</dbReference>
<keyword evidence="2" id="KW-0378">Hydrolase</keyword>
<evidence type="ECO:0000256" key="2">
    <source>
        <dbReference type="ARBA" id="ARBA00022801"/>
    </source>
</evidence>
<dbReference type="GO" id="GO:0046872">
    <property type="term" value="F:metal ion binding"/>
    <property type="evidence" value="ECO:0007669"/>
    <property type="project" value="UniProtKB-KW"/>
</dbReference>
<feature type="binding site" evidence="4">
    <location>
        <position position="87"/>
    </location>
    <ligand>
        <name>Mg(2+)</name>
        <dbReference type="ChEBI" id="CHEBI:18420"/>
        <label>1</label>
        <note>catalytic</note>
    </ligand>
</feature>
<accession>A0A2H0BU77</accession>
<proteinExistence type="predicted"/>
<dbReference type="PRINTS" id="PR00377">
    <property type="entry name" value="IMPHPHTASES"/>
</dbReference>
<feature type="binding site" evidence="4">
    <location>
        <position position="84"/>
    </location>
    <ligand>
        <name>Mg(2+)</name>
        <dbReference type="ChEBI" id="CHEBI:18420"/>
        <label>1</label>
        <note>catalytic</note>
    </ligand>
</feature>
<dbReference type="GO" id="GO:0008934">
    <property type="term" value="F:inositol monophosphate 1-phosphatase activity"/>
    <property type="evidence" value="ECO:0007669"/>
    <property type="project" value="TreeGrafter"/>
</dbReference>
<keyword evidence="3 4" id="KW-0460">Magnesium</keyword>
<evidence type="ECO:0000256" key="1">
    <source>
        <dbReference type="ARBA" id="ARBA00022723"/>
    </source>
</evidence>
<dbReference type="SUPFAM" id="SSF56655">
    <property type="entry name" value="Carbohydrate phosphatase"/>
    <property type="match status" value="1"/>
</dbReference>